<keyword evidence="3" id="KW-1185">Reference proteome</keyword>
<organism evidence="3 4">
    <name type="scientific">Crassostrea virginica</name>
    <name type="common">Eastern oyster</name>
    <dbReference type="NCBI Taxonomy" id="6565"/>
    <lineage>
        <taxon>Eukaryota</taxon>
        <taxon>Metazoa</taxon>
        <taxon>Spiralia</taxon>
        <taxon>Lophotrochozoa</taxon>
        <taxon>Mollusca</taxon>
        <taxon>Bivalvia</taxon>
        <taxon>Autobranchia</taxon>
        <taxon>Pteriomorphia</taxon>
        <taxon>Ostreida</taxon>
        <taxon>Ostreoidea</taxon>
        <taxon>Ostreidae</taxon>
        <taxon>Crassostrea</taxon>
    </lineage>
</organism>
<proteinExistence type="predicted"/>
<feature type="region of interest" description="Disordered" evidence="1">
    <location>
        <begin position="122"/>
        <end position="146"/>
    </location>
</feature>
<reference evidence="4" key="1">
    <citation type="submission" date="2025-08" db="UniProtKB">
        <authorList>
            <consortium name="RefSeq"/>
        </authorList>
    </citation>
    <scope>IDENTIFICATION</scope>
    <source>
        <tissue evidence="4">Whole sample</tissue>
    </source>
</reference>
<dbReference type="AlphaFoldDB" id="A0A8B8CLU1"/>
<accession>A0A8B8CLU1</accession>
<evidence type="ECO:0000313" key="3">
    <source>
        <dbReference type="Proteomes" id="UP000694844"/>
    </source>
</evidence>
<feature type="chain" id="PRO_5034876117" evidence="2">
    <location>
        <begin position="19"/>
        <end position="332"/>
    </location>
</feature>
<dbReference type="OrthoDB" id="6088067at2759"/>
<evidence type="ECO:0000313" key="4">
    <source>
        <dbReference type="RefSeq" id="XP_022316822.1"/>
    </source>
</evidence>
<keyword evidence="2" id="KW-0732">Signal</keyword>
<dbReference type="Proteomes" id="UP000694844">
    <property type="component" value="Chromosome 2"/>
</dbReference>
<protein>
    <submittedName>
        <fullName evidence="4">Uncharacterized protein LOC111120399</fullName>
    </submittedName>
</protein>
<sequence>MLSAVVWISLIGISLTSSISLRGGGHNHNVQPNVINCPTCEHHICDLSSLVQCEVCEIHVPHSDQPPQDVKCAQAGHCHVDNHHHCCSTEACVAKAFGSYYDQSHHSSSHSAIHTNTASFTTPVVTSPSNTNSSSSTRPPTSTASPTTIHITEASSIEGSGHNVPLITCPTCEHHVCDLSSLVQCETCEIHVPHSDQPPVDVKCVQAGNCHVDKHHHCCSTEACVESFFGKIGGTTIHTMPHAAVSCPLCRNHVCEHNNLQFNCIGCLYNYDHGSSTCLLPETAHNCKTTDKQECCKTEECIVRVFGKIQTTAMLNGMYFWKRGYFVVSPLK</sequence>
<gene>
    <name evidence="4" type="primary">LOC111120399</name>
</gene>
<name>A0A8B8CLU1_CRAVI</name>
<dbReference type="GeneID" id="111120399"/>
<evidence type="ECO:0000256" key="1">
    <source>
        <dbReference type="SAM" id="MobiDB-lite"/>
    </source>
</evidence>
<feature type="signal peptide" evidence="2">
    <location>
        <begin position="1"/>
        <end position="18"/>
    </location>
</feature>
<evidence type="ECO:0000256" key="2">
    <source>
        <dbReference type="SAM" id="SignalP"/>
    </source>
</evidence>
<dbReference type="KEGG" id="cvn:111120399"/>
<dbReference type="RefSeq" id="XP_022316822.1">
    <property type="nucleotide sequence ID" value="XM_022461114.1"/>
</dbReference>